<dbReference type="AlphaFoldDB" id="E4RN59"/>
<keyword evidence="1" id="KW-0732">Signal</keyword>
<protein>
    <submittedName>
        <fullName evidence="2">Uncharacterized protein</fullName>
    </submittedName>
</protein>
<dbReference type="KEGG" id="has:Halsa_0829"/>
<reference evidence="2 3" key="2">
    <citation type="journal article" date="2011" name="J. Bacteriol.">
        <title>Complete Genome Sequence of the Haloalkaliphilic, Hydrogen Producing Halanaerobium hydrogenoformans.</title>
        <authorList>
            <person name="Brown S.D."/>
            <person name="Begemann M.B."/>
            <person name="Mormile M.R."/>
            <person name="Wall J.D."/>
            <person name="Han C.S."/>
            <person name="Goodwin L.A."/>
            <person name="Pitluck S."/>
            <person name="Land M.L."/>
            <person name="Hauser L.J."/>
            <person name="Elias D.A."/>
        </authorList>
    </citation>
    <scope>NUCLEOTIDE SEQUENCE [LARGE SCALE GENOMIC DNA]</scope>
    <source>
        <strain evidence="3">sapolanicus</strain>
    </source>
</reference>
<proteinExistence type="predicted"/>
<feature type="chain" id="PRO_5039438745" evidence="1">
    <location>
        <begin position="28"/>
        <end position="458"/>
    </location>
</feature>
<keyword evidence="3" id="KW-1185">Reference proteome</keyword>
<sequence length="458" mass="52753">MLKKDKMILLLLLIFVLSFSFSTAAFGGGFYTQDTQVTLEGDIYPEFRIFSDSGDIEENLRGKLDIAYPGSTHEFNVLLNYQIGAAEEIDFAEAYYRYYGEQYEILIGKNRLVWGEGDQVHVVDHINPEDLSDFINPDYLDRQVGEEMIKIDRYFRGGNANLEFVYTPDFNGNRLANDPDSPLGNWIINPFAAEITFAEILDNTAYRSEKEILDRVESSIQDEDHQFALRFTDSRGGTDYGFSYYKGYLREPSYDKAAINRLRTALDQNGFDQSEFEAELDAADIHYDEVDAFGFEMARVIGDINSRFELAYLRTDDSSGDDPLTRNNRIGWVVGGDRNLPYNNLNLNIQFTGEKILDDDAIGNNELHIDYDEDGDYTTHRAIVKLEDSYQNERIIPQLTWIYNFNDNDYSLEAAVDYELQQDLELQLSHKIFRGDEDTTFGQFEDNDFTSIALKYSF</sequence>
<dbReference type="OrthoDB" id="2111300at2"/>
<evidence type="ECO:0000313" key="2">
    <source>
        <dbReference type="EMBL" id="ADQ14276.1"/>
    </source>
</evidence>
<dbReference type="Proteomes" id="UP000007434">
    <property type="component" value="Chromosome"/>
</dbReference>
<organism evidence="2 3">
    <name type="scientific">Halanaerobium hydrogeniformans</name>
    <name type="common">Halanaerobium sp. (strain sapolanicus)</name>
    <dbReference type="NCBI Taxonomy" id="656519"/>
    <lineage>
        <taxon>Bacteria</taxon>
        <taxon>Bacillati</taxon>
        <taxon>Bacillota</taxon>
        <taxon>Clostridia</taxon>
        <taxon>Halanaerobiales</taxon>
        <taxon>Halanaerobiaceae</taxon>
        <taxon>Halanaerobium</taxon>
    </lineage>
</organism>
<name>E4RN59_HALHG</name>
<dbReference type="HOGENOM" id="CLU_030185_0_0_9"/>
<evidence type="ECO:0000256" key="1">
    <source>
        <dbReference type="SAM" id="SignalP"/>
    </source>
</evidence>
<accession>E4RN59</accession>
<dbReference type="Pfam" id="PF06980">
    <property type="entry name" value="DUF1302"/>
    <property type="match status" value="1"/>
</dbReference>
<dbReference type="EMBL" id="CP002304">
    <property type="protein sequence ID" value="ADQ14276.1"/>
    <property type="molecule type" value="Genomic_DNA"/>
</dbReference>
<gene>
    <name evidence="2" type="ordered locus">Halsa_0829</name>
</gene>
<dbReference type="STRING" id="656519.Halsa_0829"/>
<dbReference type="eggNOG" id="COG4773">
    <property type="taxonomic scope" value="Bacteria"/>
</dbReference>
<dbReference type="RefSeq" id="WP_013405367.1">
    <property type="nucleotide sequence ID" value="NC_014654.1"/>
</dbReference>
<evidence type="ECO:0000313" key="3">
    <source>
        <dbReference type="Proteomes" id="UP000007434"/>
    </source>
</evidence>
<feature type="signal peptide" evidence="1">
    <location>
        <begin position="1"/>
        <end position="27"/>
    </location>
</feature>
<dbReference type="InterPro" id="IPR010727">
    <property type="entry name" value="DUF1302"/>
</dbReference>
<reference evidence="2 3" key="1">
    <citation type="submission" date="2010-11" db="EMBL/GenBank/DDBJ databases">
        <title>Complete sequence of Halanaerobium sp. sapolanicus.</title>
        <authorList>
            <consortium name="US DOE Joint Genome Institute"/>
            <person name="Lucas S."/>
            <person name="Copeland A."/>
            <person name="Lapidus A."/>
            <person name="Cheng J.-F."/>
            <person name="Bruce D."/>
            <person name="Goodwin L."/>
            <person name="Pitluck S."/>
            <person name="Davenport K."/>
            <person name="Detter J.C."/>
            <person name="Han C."/>
            <person name="Tapia R."/>
            <person name="Land M."/>
            <person name="Hauser L."/>
            <person name="Jeffries C."/>
            <person name="Kyrpides N."/>
            <person name="Ivanova N."/>
            <person name="Mikhailova N."/>
            <person name="Begemann M.B."/>
            <person name="Mormile M.R."/>
            <person name="Wall J.D."/>
            <person name="Elias D.A."/>
            <person name="Woyke T."/>
        </authorList>
    </citation>
    <scope>NUCLEOTIDE SEQUENCE [LARGE SCALE GENOMIC DNA]</scope>
    <source>
        <strain evidence="3">sapolanicus</strain>
    </source>
</reference>